<sequence>MLSRVFDVDISVALVCFGLATWKAPAIRRRHSKHIKATHTSSREVQLTTGMLSYILLLSLPLMPHIPTLVQSSFGSAMECTLGEELRCRDFFCYCTPIPAARRAPSSGDLIRGTSRQPPKPCEALKSEKTVYEHCLRRWLRLYV</sequence>
<comment type="caution">
    <text evidence="1">The sequence shown here is derived from an EMBL/GenBank/DDBJ whole genome shotgun (WGS) entry which is preliminary data.</text>
</comment>
<dbReference type="Proteomes" id="UP001608902">
    <property type="component" value="Unassembled WGS sequence"/>
</dbReference>
<accession>A0ABD6EFZ3</accession>
<organism evidence="1 2">
    <name type="scientific">Gnathostoma spinigerum</name>
    <dbReference type="NCBI Taxonomy" id="75299"/>
    <lineage>
        <taxon>Eukaryota</taxon>
        <taxon>Metazoa</taxon>
        <taxon>Ecdysozoa</taxon>
        <taxon>Nematoda</taxon>
        <taxon>Chromadorea</taxon>
        <taxon>Rhabditida</taxon>
        <taxon>Spirurina</taxon>
        <taxon>Gnathostomatomorpha</taxon>
        <taxon>Gnathostomatoidea</taxon>
        <taxon>Gnathostomatidae</taxon>
        <taxon>Gnathostoma</taxon>
    </lineage>
</organism>
<reference evidence="1 2" key="1">
    <citation type="submission" date="2024-08" db="EMBL/GenBank/DDBJ databases">
        <title>Gnathostoma spinigerum genome.</title>
        <authorList>
            <person name="Gonzalez-Bertolin B."/>
            <person name="Monzon S."/>
            <person name="Zaballos A."/>
            <person name="Jimenez P."/>
            <person name="Dekumyoy P."/>
            <person name="Varona S."/>
            <person name="Cuesta I."/>
            <person name="Sumanam S."/>
            <person name="Adisakwattana P."/>
            <person name="Gasser R.B."/>
            <person name="Hernandez-Gonzalez A."/>
            <person name="Young N.D."/>
            <person name="Perteguer M.J."/>
        </authorList>
    </citation>
    <scope>NUCLEOTIDE SEQUENCE [LARGE SCALE GENOMIC DNA]</scope>
    <source>
        <strain evidence="1">AL3</strain>
        <tissue evidence="1">Liver</tissue>
    </source>
</reference>
<dbReference type="EMBL" id="JBGFUD010001425">
    <property type="protein sequence ID" value="MFH4976264.1"/>
    <property type="molecule type" value="Genomic_DNA"/>
</dbReference>
<proteinExistence type="predicted"/>
<gene>
    <name evidence="1" type="ORF">AB6A40_002973</name>
</gene>
<keyword evidence="2" id="KW-1185">Reference proteome</keyword>
<evidence type="ECO:0000313" key="1">
    <source>
        <dbReference type="EMBL" id="MFH4976264.1"/>
    </source>
</evidence>
<protein>
    <submittedName>
        <fullName evidence="1">Uncharacterized protein</fullName>
    </submittedName>
</protein>
<dbReference type="AlphaFoldDB" id="A0ABD6EFZ3"/>
<evidence type="ECO:0000313" key="2">
    <source>
        <dbReference type="Proteomes" id="UP001608902"/>
    </source>
</evidence>
<name>A0ABD6EFZ3_9BILA</name>